<reference evidence="1" key="1">
    <citation type="journal article" date="2021" name="Environ. Microbiol.">
        <title>Gene family expansions and transcriptome signatures uncover fungal adaptations to wood decay.</title>
        <authorList>
            <person name="Hage H."/>
            <person name="Miyauchi S."/>
            <person name="Viragh M."/>
            <person name="Drula E."/>
            <person name="Min B."/>
            <person name="Chaduli D."/>
            <person name="Navarro D."/>
            <person name="Favel A."/>
            <person name="Norest M."/>
            <person name="Lesage-Meessen L."/>
            <person name="Balint B."/>
            <person name="Merenyi Z."/>
            <person name="de Eugenio L."/>
            <person name="Morin E."/>
            <person name="Martinez A.T."/>
            <person name="Baldrian P."/>
            <person name="Stursova M."/>
            <person name="Martinez M.J."/>
            <person name="Novotny C."/>
            <person name="Magnuson J.K."/>
            <person name="Spatafora J.W."/>
            <person name="Maurice S."/>
            <person name="Pangilinan J."/>
            <person name="Andreopoulos W."/>
            <person name="LaButti K."/>
            <person name="Hundley H."/>
            <person name="Na H."/>
            <person name="Kuo A."/>
            <person name="Barry K."/>
            <person name="Lipzen A."/>
            <person name="Henrissat B."/>
            <person name="Riley R."/>
            <person name="Ahrendt S."/>
            <person name="Nagy L.G."/>
            <person name="Grigoriev I.V."/>
            <person name="Martin F."/>
            <person name="Rosso M.N."/>
        </authorList>
    </citation>
    <scope>NUCLEOTIDE SEQUENCE</scope>
    <source>
        <strain evidence="1">CBS 384.51</strain>
    </source>
</reference>
<gene>
    <name evidence="1" type="ORF">BDY19DRAFT_1058274</name>
</gene>
<accession>A0ACB8TZL1</accession>
<organism evidence="1 2">
    <name type="scientific">Irpex rosettiformis</name>
    <dbReference type="NCBI Taxonomy" id="378272"/>
    <lineage>
        <taxon>Eukaryota</taxon>
        <taxon>Fungi</taxon>
        <taxon>Dikarya</taxon>
        <taxon>Basidiomycota</taxon>
        <taxon>Agaricomycotina</taxon>
        <taxon>Agaricomycetes</taxon>
        <taxon>Polyporales</taxon>
        <taxon>Irpicaceae</taxon>
        <taxon>Irpex</taxon>
    </lineage>
</organism>
<keyword evidence="2" id="KW-1185">Reference proteome</keyword>
<dbReference type="EMBL" id="MU274918">
    <property type="protein sequence ID" value="KAI0087455.1"/>
    <property type="molecule type" value="Genomic_DNA"/>
</dbReference>
<name>A0ACB8TZL1_9APHY</name>
<comment type="caution">
    <text evidence="1">The sequence shown here is derived from an EMBL/GenBank/DDBJ whole genome shotgun (WGS) entry which is preliminary data.</text>
</comment>
<evidence type="ECO:0000313" key="1">
    <source>
        <dbReference type="EMBL" id="KAI0087455.1"/>
    </source>
</evidence>
<dbReference type="Proteomes" id="UP001055072">
    <property type="component" value="Unassembled WGS sequence"/>
</dbReference>
<sequence>MSRCTCLQSVPTLSLLRSSFVATVSTTLIVFHALLVSIVVTAASLRDPHYSSLAYSPCLSTHRLSRSSQTVDDKPMETKQLGLRALYTINGGPQYILALSPRKFPVTVIRLSSTNESDENVLYGRAMLKPFLEMICTGSPDVVQIQPGKKDFTVYVLDPLEVRHVSSAALFGSSSAPGSQPGVAIGLGLLSSALYDGDCDVTVAGTIMTDGIQEERLEVVFSLREYVPPENYVYLSTLRNSPSSPALPPQPSRSAYVNSKLPTKGSSSSRVSCSSSHTHPHPPRISSASATTTVSVSFRQDMQPSKSSYPPMIVSRESTGEVQPTLQSLLISLAGGSKTSELLGTLSAIDSSSHANPNLALIEALTKALYPTPSVSKVLSPSSQSTPTTAPTTLDRKSSSKQSNRTGSISDPQTSRPSVPSHARFVPISSPAKSERSDDDIVLLDKENVNPLAFRKRRGEKEKASDNIPISSAFPANSAQTAAQSQSKVAQHPIPLAPSSNGARKRTLSDIVEEKERERVRNRRRTQLASDPESQPVKRRSYYREHTGAMPEHAMSDSGLSKGSPPHRTADASAVPASSPSRHYDRTALLSDTQPVAGPSTVPALMASKKKPYVVPKWAQTETATVPRFAPGYGPRLPEPPADKLLRKKSGKKGSKKHVVDENGEHEDIEPSQSLSRKPSRSKLTRGSSPARRCSPSHTPASKPQDASPPVVANSNISILPSPIRASLNPPSTPRRRRHSIGNSPLGNSPLFTPVGKRRTPKTVSSKKLPSLYSILSPSYLRMRTSPPRQSLLTSKSATLDDDAQSSQDMVTPLESLPIASSDFGDSDAFGSTGPSQQHWSVGLPPSSPFPPSSPILSPESDNSTEDILGGENDFRVTFPKSTSNEETIEDKDSESQLNQVSSANADPFAFFSDSAVDPEAVSQLTDEELERLFRSTLPNISSLLTDGPDSSTSTVPTASSEQRSDMSFPSLSTPAIDSALSQGDDGLIDFDFDGLWASMGPLLDQNTVSLANSPTLDPSVLLEQAGQAIAIDAEKLAEDIHSLYSGCVL</sequence>
<protein>
    <submittedName>
        <fullName evidence="1">Uncharacterized protein</fullName>
    </submittedName>
</protein>
<evidence type="ECO:0000313" key="2">
    <source>
        <dbReference type="Proteomes" id="UP001055072"/>
    </source>
</evidence>
<proteinExistence type="predicted"/>